<sequence length="171" mass="19769">MYQIITKYYKTKFGELILGSYREELCLCDWRYRSKRLLIDSRLQKVLKAHYVLGESEVINRCIEQLEEYFNYKRRTFSIPLLLVGSDFQKRVWNVLLDIPFGKTTTYLKQAELLGNKKSVRAVANANGANSIAIIIPCHRVIGSKGELTGYAGGLRTKQKLLDLEQDLFII</sequence>
<dbReference type="AlphaFoldDB" id="A0A5C1Q987"/>
<name>A0A5C1Q987_9SPIO</name>
<accession>A0A5C1Q987</accession>
<dbReference type="InterPro" id="IPR001497">
    <property type="entry name" value="MethylDNA_cys_MeTrfase_AS"/>
</dbReference>
<dbReference type="GO" id="GO:0032259">
    <property type="term" value="P:methylation"/>
    <property type="evidence" value="ECO:0007669"/>
    <property type="project" value="UniProtKB-KW"/>
</dbReference>
<evidence type="ECO:0000256" key="1">
    <source>
        <dbReference type="ARBA" id="ARBA00001286"/>
    </source>
</evidence>
<dbReference type="InterPro" id="IPR036631">
    <property type="entry name" value="MGMT_N_sf"/>
</dbReference>
<dbReference type="KEGG" id="sper:EW093_08130"/>
<evidence type="ECO:0000256" key="5">
    <source>
        <dbReference type="ARBA" id="ARBA00022679"/>
    </source>
</evidence>
<feature type="active site" description="Nucleophile; methyl group acceptor" evidence="9">
    <location>
        <position position="138"/>
    </location>
</feature>
<dbReference type="InterPro" id="IPR023546">
    <property type="entry name" value="MGMT"/>
</dbReference>
<dbReference type="SUPFAM" id="SSF53155">
    <property type="entry name" value="Methylated DNA-protein cysteine methyltransferase domain"/>
    <property type="match status" value="1"/>
</dbReference>
<comment type="subcellular location">
    <subcellularLocation>
        <location evidence="9">Cytoplasm</location>
    </subcellularLocation>
</comment>
<comment type="catalytic activity">
    <reaction evidence="8 9">
        <text>a 6-O-methyl-2'-deoxyguanosine in DNA + L-cysteinyl-[protein] = S-methyl-L-cysteinyl-[protein] + a 2'-deoxyguanosine in DNA</text>
        <dbReference type="Rhea" id="RHEA:24000"/>
        <dbReference type="Rhea" id="RHEA-COMP:10131"/>
        <dbReference type="Rhea" id="RHEA-COMP:10132"/>
        <dbReference type="Rhea" id="RHEA-COMP:11367"/>
        <dbReference type="Rhea" id="RHEA-COMP:11368"/>
        <dbReference type="ChEBI" id="CHEBI:29950"/>
        <dbReference type="ChEBI" id="CHEBI:82612"/>
        <dbReference type="ChEBI" id="CHEBI:85445"/>
        <dbReference type="ChEBI" id="CHEBI:85448"/>
        <dbReference type="EC" id="2.1.1.63"/>
    </reaction>
</comment>
<evidence type="ECO:0000256" key="9">
    <source>
        <dbReference type="HAMAP-Rule" id="MF_00772"/>
    </source>
</evidence>
<dbReference type="EMBL" id="CP035807">
    <property type="protein sequence ID" value="QEN04673.1"/>
    <property type="molecule type" value="Genomic_DNA"/>
</dbReference>
<evidence type="ECO:0000259" key="11">
    <source>
        <dbReference type="Pfam" id="PF02870"/>
    </source>
</evidence>
<evidence type="ECO:0000259" key="10">
    <source>
        <dbReference type="Pfam" id="PF01035"/>
    </source>
</evidence>
<dbReference type="NCBIfam" id="TIGR00589">
    <property type="entry name" value="ogt"/>
    <property type="match status" value="1"/>
</dbReference>
<evidence type="ECO:0000256" key="3">
    <source>
        <dbReference type="ARBA" id="ARBA00022490"/>
    </source>
</evidence>
<dbReference type="RefSeq" id="WP_149567916.1">
    <property type="nucleotide sequence ID" value="NZ_CP035807.1"/>
</dbReference>
<dbReference type="PANTHER" id="PTHR10815">
    <property type="entry name" value="METHYLATED-DNA--PROTEIN-CYSTEINE METHYLTRANSFERASE"/>
    <property type="match status" value="1"/>
</dbReference>
<evidence type="ECO:0000256" key="7">
    <source>
        <dbReference type="ARBA" id="ARBA00023204"/>
    </source>
</evidence>
<keyword evidence="3 9" id="KW-0963">Cytoplasm</keyword>
<proteinExistence type="inferred from homology"/>
<dbReference type="FunFam" id="1.10.10.10:FF:000214">
    <property type="entry name" value="Methylated-DNA--protein-cysteine methyltransferase"/>
    <property type="match status" value="1"/>
</dbReference>
<keyword evidence="4 9" id="KW-0489">Methyltransferase</keyword>
<dbReference type="Gene3D" id="1.10.10.10">
    <property type="entry name" value="Winged helix-like DNA-binding domain superfamily/Winged helix DNA-binding domain"/>
    <property type="match status" value="1"/>
</dbReference>
<evidence type="ECO:0000313" key="12">
    <source>
        <dbReference type="EMBL" id="QEN04673.1"/>
    </source>
</evidence>
<dbReference type="HAMAP" id="MF_00772">
    <property type="entry name" value="OGT"/>
    <property type="match status" value="1"/>
</dbReference>
<protein>
    <recommendedName>
        <fullName evidence="9">Methylated-DNA--protein-cysteine methyltransferase</fullName>
        <ecNumber evidence="9">2.1.1.63</ecNumber>
    </recommendedName>
    <alternativeName>
        <fullName evidence="9">6-O-methylguanine-DNA methyltransferase</fullName>
        <shortName evidence="9">MGMT</shortName>
    </alternativeName>
    <alternativeName>
        <fullName evidence="9">O-6-methylguanine-DNA-alkyltransferase</fullName>
    </alternativeName>
</protein>
<organism evidence="12 13">
    <name type="scientific">Thiospirochaeta perfilievii</name>
    <dbReference type="NCBI Taxonomy" id="252967"/>
    <lineage>
        <taxon>Bacteria</taxon>
        <taxon>Pseudomonadati</taxon>
        <taxon>Spirochaetota</taxon>
        <taxon>Spirochaetia</taxon>
        <taxon>Spirochaetales</taxon>
        <taxon>Spirochaetaceae</taxon>
        <taxon>Thiospirochaeta</taxon>
    </lineage>
</organism>
<dbReference type="GO" id="GO:0006307">
    <property type="term" value="P:DNA alkylation repair"/>
    <property type="evidence" value="ECO:0007669"/>
    <property type="project" value="UniProtKB-UniRule"/>
</dbReference>
<dbReference type="OrthoDB" id="9802228at2"/>
<keyword evidence="7 9" id="KW-0234">DNA repair</keyword>
<dbReference type="GO" id="GO:0005737">
    <property type="term" value="C:cytoplasm"/>
    <property type="evidence" value="ECO:0007669"/>
    <property type="project" value="UniProtKB-SubCell"/>
</dbReference>
<comment type="function">
    <text evidence="9">Involved in the cellular defense against the biological effects of O6-methylguanine (O6-MeG) and O4-methylthymine (O4-MeT) in DNA. Repairs the methylated nucleobase in DNA by stoichiometrically transferring the methyl group to a cysteine residue in the enzyme. This is a suicide reaction: the enzyme is irreversibly inactivated.</text>
</comment>
<dbReference type="PANTHER" id="PTHR10815:SF5">
    <property type="entry name" value="METHYLATED-DNA--PROTEIN-CYSTEINE METHYLTRANSFERASE"/>
    <property type="match status" value="1"/>
</dbReference>
<dbReference type="Pfam" id="PF01035">
    <property type="entry name" value="DNA_binding_1"/>
    <property type="match status" value="1"/>
</dbReference>
<feature type="domain" description="Methylated-DNA-[protein]-cysteine S-methyltransferase DNA binding" evidence="10">
    <location>
        <begin position="87"/>
        <end position="166"/>
    </location>
</feature>
<dbReference type="PROSITE" id="PS00374">
    <property type="entry name" value="MGMT"/>
    <property type="match status" value="1"/>
</dbReference>
<feature type="domain" description="Methylguanine DNA methyltransferase ribonuclease-like" evidence="11">
    <location>
        <begin position="6"/>
        <end position="82"/>
    </location>
</feature>
<dbReference type="InterPro" id="IPR014048">
    <property type="entry name" value="MethylDNA_cys_MeTrfase_DNA-bd"/>
</dbReference>
<keyword evidence="13" id="KW-1185">Reference proteome</keyword>
<keyword evidence="5 9" id="KW-0808">Transferase</keyword>
<evidence type="ECO:0000313" key="13">
    <source>
        <dbReference type="Proteomes" id="UP000323824"/>
    </source>
</evidence>
<dbReference type="CDD" id="cd06445">
    <property type="entry name" value="ATase"/>
    <property type="match status" value="1"/>
</dbReference>
<evidence type="ECO:0000256" key="6">
    <source>
        <dbReference type="ARBA" id="ARBA00022763"/>
    </source>
</evidence>
<comment type="catalytic activity">
    <reaction evidence="1 9">
        <text>a 4-O-methyl-thymidine in DNA + L-cysteinyl-[protein] = a thymidine in DNA + S-methyl-L-cysteinyl-[protein]</text>
        <dbReference type="Rhea" id="RHEA:53428"/>
        <dbReference type="Rhea" id="RHEA-COMP:10131"/>
        <dbReference type="Rhea" id="RHEA-COMP:10132"/>
        <dbReference type="Rhea" id="RHEA-COMP:13555"/>
        <dbReference type="Rhea" id="RHEA-COMP:13556"/>
        <dbReference type="ChEBI" id="CHEBI:29950"/>
        <dbReference type="ChEBI" id="CHEBI:82612"/>
        <dbReference type="ChEBI" id="CHEBI:137386"/>
        <dbReference type="ChEBI" id="CHEBI:137387"/>
        <dbReference type="EC" id="2.1.1.63"/>
    </reaction>
</comment>
<comment type="miscellaneous">
    <text evidence="9">This enzyme catalyzes only one turnover and therefore is not strictly catalytic. According to one definition, an enzyme is a biocatalyst that acts repeatedly and over many reaction cycles.</text>
</comment>
<reference evidence="12 13" key="2">
    <citation type="submission" date="2019-09" db="EMBL/GenBank/DDBJ databases">
        <title>Complete Genome Sequence and Methylome Analysis of free living Spirochaetas.</title>
        <authorList>
            <person name="Leshcheva N."/>
            <person name="Mikheeva N."/>
        </authorList>
    </citation>
    <scope>NUCLEOTIDE SEQUENCE [LARGE SCALE GENOMIC DNA]</scope>
    <source>
        <strain evidence="12 13">P</strain>
    </source>
</reference>
<dbReference type="EC" id="2.1.1.63" evidence="9"/>
<dbReference type="InterPro" id="IPR036217">
    <property type="entry name" value="MethylDNA_cys_MeTrfase_DNAb"/>
</dbReference>
<dbReference type="InterPro" id="IPR036388">
    <property type="entry name" value="WH-like_DNA-bd_sf"/>
</dbReference>
<dbReference type="Proteomes" id="UP000323824">
    <property type="component" value="Chromosome"/>
</dbReference>
<dbReference type="SUPFAM" id="SSF46767">
    <property type="entry name" value="Methylated DNA-protein cysteine methyltransferase, C-terminal domain"/>
    <property type="match status" value="1"/>
</dbReference>
<dbReference type="Pfam" id="PF02870">
    <property type="entry name" value="Methyltransf_1N"/>
    <property type="match status" value="1"/>
</dbReference>
<dbReference type="GO" id="GO:0003908">
    <property type="term" value="F:methylated-DNA-[protein]-cysteine S-methyltransferase activity"/>
    <property type="evidence" value="ECO:0007669"/>
    <property type="project" value="UniProtKB-UniRule"/>
</dbReference>
<evidence type="ECO:0000256" key="2">
    <source>
        <dbReference type="ARBA" id="ARBA00008711"/>
    </source>
</evidence>
<evidence type="ECO:0000256" key="4">
    <source>
        <dbReference type="ARBA" id="ARBA00022603"/>
    </source>
</evidence>
<dbReference type="Gene3D" id="3.30.160.70">
    <property type="entry name" value="Methylated DNA-protein cysteine methyltransferase domain"/>
    <property type="match status" value="1"/>
</dbReference>
<evidence type="ECO:0000256" key="8">
    <source>
        <dbReference type="ARBA" id="ARBA00049348"/>
    </source>
</evidence>
<reference evidence="12 13" key="1">
    <citation type="submission" date="2019-02" db="EMBL/GenBank/DDBJ databases">
        <authorList>
            <person name="Fomenkov A."/>
            <person name="Dubinina G."/>
            <person name="Grabovich M."/>
            <person name="Vincze T."/>
            <person name="Roberts R.J."/>
        </authorList>
    </citation>
    <scope>NUCLEOTIDE SEQUENCE [LARGE SCALE GENOMIC DNA]</scope>
    <source>
        <strain evidence="12 13">P</strain>
    </source>
</reference>
<dbReference type="InterPro" id="IPR008332">
    <property type="entry name" value="MethylG_MeTrfase_N"/>
</dbReference>
<comment type="similarity">
    <text evidence="2 9">Belongs to the MGMT family.</text>
</comment>
<gene>
    <name evidence="12" type="ORF">EW093_08130</name>
</gene>
<keyword evidence="6 9" id="KW-0227">DNA damage</keyword>